<feature type="domain" description="EF-hand" evidence="3">
    <location>
        <begin position="743"/>
        <end position="774"/>
    </location>
</feature>
<dbReference type="SUPFAM" id="SSF52058">
    <property type="entry name" value="L domain-like"/>
    <property type="match status" value="1"/>
</dbReference>
<keyword evidence="5" id="KW-1185">Reference proteome</keyword>
<feature type="compositionally biased region" description="Low complexity" evidence="2">
    <location>
        <begin position="414"/>
        <end position="444"/>
    </location>
</feature>
<feature type="compositionally biased region" description="Polar residues" evidence="2">
    <location>
        <begin position="445"/>
        <end position="468"/>
    </location>
</feature>
<sequence>MTTTQFISQIFLEDPQTDFIDLSGQDIQDFQEIYEHLVKFHNLKELNLSDNELTGLPSDLSGLQQLSNLNLNGNSFEDFKQTVYALKTLPQLSSLFINLHQEDQVDLIMRSLSDLEFLNGLKVEREILEEEGEYDEDDGSLRKSNSPVKEQPSEEDLEDEEYGHSVNRQSSPGNQKQNNNVSKNNVNQNDSNLMMGESSRSLHAENSLATLEAHKDKILDLDPEDLEQIALLYDNIRYLRRKNAQMKGNSDRQLASDFDEHLKLTMNQLTNEIRKSNTPGNQNNKTTHILNAKKRLIDIIVNKYSEYLTQTDSKLAGDVLSEVARQYVQLVDQTIHSLSLSNQVQKADDSQLKRIIQEKDQNLQDMTKEAERLNHELINQIDANDQIQKRYSQQNEELKKKITQLENENKQLKQKQIQQQQTMQQQQQRIMQQQNENQEPPQSSFRGSQANTLNNQQNKSQSRLNTAHSQQQQTQRPQSKQQPTTVAQPQKKKLAGPIGVTQQRVLTLKQLKDTIQDMYTQKVKFDKKCEENKMARETMEQYMYTYLNQRYGLKNLIIEWAAALINGIKTYLREDHDVALFGKILKNECDEEFRFIQMHVKDTLLSLLKVLLKDKNPFKSESEISKMLDIVQNGSMEEWMWRKIIEKMYDPKDYEVLESKFLQIVDERRTMNKSRLGGTSNNMSKFLVDSVVQAQILAGNKKMTREEMNQMMQQREMEKLTYHDFQKTILDFQLQEHEKFLYRFTQLYKEVDADNNGIINEDEFRELMAKMTVIEREDEVQYLLQLVDPYNNQRMTFSEIVHLLSSHMVPIDESNPTQTIPLLEKFVNKVGVNFQDLELEMQQRQDLENYQNEQNNHQNLNDEDEDVDYGHNAAY</sequence>
<dbReference type="OMA" id="ILEWASC"/>
<dbReference type="SMART" id="SM00054">
    <property type="entry name" value="EFh"/>
    <property type="match status" value="2"/>
</dbReference>
<feature type="region of interest" description="Disordered" evidence="2">
    <location>
        <begin position="130"/>
        <end position="194"/>
    </location>
</feature>
<feature type="compositionally biased region" description="Low complexity" evidence="2">
    <location>
        <begin position="174"/>
        <end position="192"/>
    </location>
</feature>
<feature type="region of interest" description="Disordered" evidence="2">
    <location>
        <begin position="855"/>
        <end position="875"/>
    </location>
</feature>
<dbReference type="PANTHER" id="PTHR16306">
    <property type="entry name" value="TRANSLIN-ASSOCIATED FACTOR X-INTERACTING PROTEIN 1"/>
    <property type="match status" value="1"/>
</dbReference>
<dbReference type="InterPro" id="IPR018247">
    <property type="entry name" value="EF_Hand_1_Ca_BS"/>
</dbReference>
<dbReference type="Gene3D" id="3.80.10.10">
    <property type="entry name" value="Ribonuclease Inhibitor"/>
    <property type="match status" value="1"/>
</dbReference>
<keyword evidence="1" id="KW-0106">Calcium</keyword>
<dbReference type="OrthoDB" id="2021138at2759"/>
<dbReference type="InterPro" id="IPR002048">
    <property type="entry name" value="EF_hand_dom"/>
</dbReference>
<organism evidence="4 5">
    <name type="scientific">Stylonychia lemnae</name>
    <name type="common">Ciliate</name>
    <dbReference type="NCBI Taxonomy" id="5949"/>
    <lineage>
        <taxon>Eukaryota</taxon>
        <taxon>Sar</taxon>
        <taxon>Alveolata</taxon>
        <taxon>Ciliophora</taxon>
        <taxon>Intramacronucleata</taxon>
        <taxon>Spirotrichea</taxon>
        <taxon>Stichotrichia</taxon>
        <taxon>Sporadotrichida</taxon>
        <taxon>Oxytrichidae</taxon>
        <taxon>Stylonychinae</taxon>
        <taxon>Stylonychia</taxon>
    </lineage>
</organism>
<dbReference type="PROSITE" id="PS00018">
    <property type="entry name" value="EF_HAND_1"/>
    <property type="match status" value="1"/>
</dbReference>
<evidence type="ECO:0000313" key="5">
    <source>
        <dbReference type="Proteomes" id="UP000039865"/>
    </source>
</evidence>
<dbReference type="InParanoid" id="A0A078AF96"/>
<dbReference type="InterPro" id="IPR011992">
    <property type="entry name" value="EF-hand-dom_pair"/>
</dbReference>
<dbReference type="InterPro" id="IPR001611">
    <property type="entry name" value="Leu-rich_rpt"/>
</dbReference>
<dbReference type="GO" id="GO:0005737">
    <property type="term" value="C:cytoplasm"/>
    <property type="evidence" value="ECO:0007669"/>
    <property type="project" value="TreeGrafter"/>
</dbReference>
<dbReference type="PROSITE" id="PS50222">
    <property type="entry name" value="EF_HAND_2"/>
    <property type="match status" value="1"/>
</dbReference>
<accession>A0A078AF96</accession>
<dbReference type="PROSITE" id="PS51450">
    <property type="entry name" value="LRR"/>
    <property type="match status" value="1"/>
</dbReference>
<name>A0A078AF96_STYLE</name>
<dbReference type="SUPFAM" id="SSF47473">
    <property type="entry name" value="EF-hand"/>
    <property type="match status" value="1"/>
</dbReference>
<evidence type="ECO:0000256" key="1">
    <source>
        <dbReference type="ARBA" id="ARBA00022837"/>
    </source>
</evidence>
<evidence type="ECO:0000313" key="4">
    <source>
        <dbReference type="EMBL" id="CDW80904.1"/>
    </source>
</evidence>
<dbReference type="EMBL" id="CCKQ01009423">
    <property type="protein sequence ID" value="CDW80904.1"/>
    <property type="molecule type" value="Genomic_DNA"/>
</dbReference>
<dbReference type="InterPro" id="IPR032675">
    <property type="entry name" value="LRR_dom_sf"/>
</dbReference>
<feature type="region of interest" description="Disordered" evidence="2">
    <location>
        <begin position="413"/>
        <end position="495"/>
    </location>
</feature>
<gene>
    <name evidence="4" type="primary">Contig2259.g89</name>
    <name evidence="4" type="ORF">STYLEM_9910</name>
</gene>
<feature type="compositionally biased region" description="Low complexity" evidence="2">
    <location>
        <begin position="469"/>
        <end position="485"/>
    </location>
</feature>
<evidence type="ECO:0000256" key="2">
    <source>
        <dbReference type="SAM" id="MobiDB-lite"/>
    </source>
</evidence>
<reference evidence="4 5" key="1">
    <citation type="submission" date="2014-06" db="EMBL/GenBank/DDBJ databases">
        <authorList>
            <person name="Swart Estienne"/>
        </authorList>
    </citation>
    <scope>NUCLEOTIDE SEQUENCE [LARGE SCALE GENOMIC DNA]</scope>
    <source>
        <strain evidence="4 5">130c</strain>
    </source>
</reference>
<proteinExistence type="predicted"/>
<dbReference type="Proteomes" id="UP000039865">
    <property type="component" value="Unassembled WGS sequence"/>
</dbReference>
<protein>
    <recommendedName>
        <fullName evidence="3">EF-hand domain-containing protein</fullName>
    </recommendedName>
</protein>
<dbReference type="Gene3D" id="1.10.238.10">
    <property type="entry name" value="EF-hand"/>
    <property type="match status" value="1"/>
</dbReference>
<dbReference type="GO" id="GO:0005509">
    <property type="term" value="F:calcium ion binding"/>
    <property type="evidence" value="ECO:0007669"/>
    <property type="project" value="InterPro"/>
</dbReference>
<evidence type="ECO:0000259" key="3">
    <source>
        <dbReference type="PROSITE" id="PS50222"/>
    </source>
</evidence>
<dbReference type="PANTHER" id="PTHR16306:SF1">
    <property type="entry name" value="CHROMOSOME UNDETERMINED SCAFFOLD_7, WHOLE GENOME SHOTGUN SEQUENCE"/>
    <property type="match status" value="1"/>
</dbReference>
<dbReference type="AlphaFoldDB" id="A0A078AF96"/>